<proteinExistence type="predicted"/>
<comment type="caution">
    <text evidence="1">The sequence shown here is derived from an EMBL/GenBank/DDBJ whole genome shotgun (WGS) entry which is preliminary data.</text>
</comment>
<reference evidence="1 2" key="1">
    <citation type="journal article" date="2023" name="J. Hered.">
        <title>Chromosome-level genome of the wood stork (Mycteria americana) provides insight into avian chromosome evolution.</title>
        <authorList>
            <person name="Flamio R. Jr."/>
            <person name="Ramstad K.M."/>
        </authorList>
    </citation>
    <scope>NUCLEOTIDE SEQUENCE [LARGE SCALE GENOMIC DNA]</scope>
    <source>
        <strain evidence="1">JAX WOST 10</strain>
    </source>
</reference>
<dbReference type="GO" id="GO:0031012">
    <property type="term" value="C:extracellular matrix"/>
    <property type="evidence" value="ECO:0007669"/>
    <property type="project" value="TreeGrafter"/>
</dbReference>
<organism evidence="1 2">
    <name type="scientific">Mycteria americana</name>
    <name type="common">Wood stork</name>
    <dbReference type="NCBI Taxonomy" id="33587"/>
    <lineage>
        <taxon>Eukaryota</taxon>
        <taxon>Metazoa</taxon>
        <taxon>Chordata</taxon>
        <taxon>Craniata</taxon>
        <taxon>Vertebrata</taxon>
        <taxon>Euteleostomi</taxon>
        <taxon>Archelosauria</taxon>
        <taxon>Archosauria</taxon>
        <taxon>Dinosauria</taxon>
        <taxon>Saurischia</taxon>
        <taxon>Theropoda</taxon>
        <taxon>Coelurosauria</taxon>
        <taxon>Aves</taxon>
        <taxon>Neognathae</taxon>
        <taxon>Neoaves</taxon>
        <taxon>Aequornithes</taxon>
        <taxon>Ciconiiformes</taxon>
        <taxon>Ciconiidae</taxon>
        <taxon>Mycteria</taxon>
    </lineage>
</organism>
<dbReference type="InterPro" id="IPR036691">
    <property type="entry name" value="Endo/exonu/phosph_ase_sf"/>
</dbReference>
<dbReference type="GO" id="GO:0061343">
    <property type="term" value="P:cell adhesion involved in heart morphogenesis"/>
    <property type="evidence" value="ECO:0007669"/>
    <property type="project" value="TreeGrafter"/>
</dbReference>
<accession>A0AAN7SMK0</accession>
<keyword evidence="2" id="KW-1185">Reference proteome</keyword>
<dbReference type="GO" id="GO:0007508">
    <property type="term" value="P:larval heart development"/>
    <property type="evidence" value="ECO:0007669"/>
    <property type="project" value="TreeGrafter"/>
</dbReference>
<name>A0AAN7SMK0_MYCAM</name>
<protein>
    <submittedName>
        <fullName evidence="1">Uncharacterized protein</fullName>
    </submittedName>
</protein>
<evidence type="ECO:0000313" key="1">
    <source>
        <dbReference type="EMBL" id="KAK4832998.1"/>
    </source>
</evidence>
<dbReference type="AlphaFoldDB" id="A0AAN7SMK0"/>
<dbReference type="Proteomes" id="UP001333110">
    <property type="component" value="Unassembled WGS sequence"/>
</dbReference>
<dbReference type="PANTHER" id="PTHR33395">
    <property type="entry name" value="TRANSCRIPTASE, PUTATIVE-RELATED-RELATED"/>
    <property type="match status" value="1"/>
</dbReference>
<evidence type="ECO:0000313" key="2">
    <source>
        <dbReference type="Proteomes" id="UP001333110"/>
    </source>
</evidence>
<dbReference type="PANTHER" id="PTHR33395:SF22">
    <property type="entry name" value="REVERSE TRANSCRIPTASE DOMAIN-CONTAINING PROTEIN"/>
    <property type="match status" value="1"/>
</dbReference>
<dbReference type="Gene3D" id="3.60.10.10">
    <property type="entry name" value="Endonuclease/exonuclease/phosphatase"/>
    <property type="match status" value="1"/>
</dbReference>
<gene>
    <name evidence="1" type="ORF">QYF61_027022</name>
</gene>
<sequence>MAQDPRLVTQGYPHCAHSPGPHFSPPGLSAPAPAMLQQRVLHLYNKNNVFLSKEGTSCEKSKFWEWNNSWREKLARIEALVLLEDFNHPSICWRDNTEGYKQSRMSLQSVDDNFMTQVIKELTKTEAVLDLILTNKDEPVGDMKVGDSLGCSDHEMVELRVLTVRRIQRTTRLVNLTSVPGTIMEQIILETVSKYMKDKKVIWSSQCGSMKGDWLGGKGTTVNVVYLGFSKAFDIVSHNIS</sequence>
<dbReference type="EMBL" id="JAUNZN010000001">
    <property type="protein sequence ID" value="KAK4832998.1"/>
    <property type="molecule type" value="Genomic_DNA"/>
</dbReference>